<evidence type="ECO:0000313" key="4">
    <source>
        <dbReference type="Proteomes" id="UP000509636"/>
    </source>
</evidence>
<organism evidence="3 4">
    <name type="scientific">Staphylococcus hominis</name>
    <dbReference type="NCBI Taxonomy" id="1290"/>
    <lineage>
        <taxon>Bacteria</taxon>
        <taxon>Bacillati</taxon>
        <taxon>Bacillota</taxon>
        <taxon>Bacilli</taxon>
        <taxon>Bacillales</taxon>
        <taxon>Staphylococcaceae</taxon>
        <taxon>Staphylococcus</taxon>
    </lineage>
</organism>
<feature type="chain" id="PRO_5038669367" evidence="2">
    <location>
        <begin position="27"/>
        <end position="200"/>
    </location>
</feature>
<proteinExistence type="predicted"/>
<evidence type="ECO:0000256" key="2">
    <source>
        <dbReference type="SAM" id="SignalP"/>
    </source>
</evidence>
<gene>
    <name evidence="3" type="ORF">FOB69_09775</name>
</gene>
<accession>A0A6N0I3Y9</accession>
<feature type="compositionally biased region" description="Low complexity" evidence="1">
    <location>
        <begin position="67"/>
        <end position="80"/>
    </location>
</feature>
<dbReference type="EMBL" id="CP054550">
    <property type="protein sequence ID" value="QKQ29309.1"/>
    <property type="molecule type" value="Genomic_DNA"/>
</dbReference>
<feature type="region of interest" description="Disordered" evidence="1">
    <location>
        <begin position="32"/>
        <end position="80"/>
    </location>
</feature>
<reference evidence="3 4" key="1">
    <citation type="submission" date="2019-09" db="EMBL/GenBank/DDBJ databases">
        <title>FDA dAtabase for Regulatory Grade micrObial Sequences (FDA-ARGOS): Supporting development and validation of Infectious Disease Dx tests.</title>
        <authorList>
            <person name="Sciortino C."/>
            <person name="Tallon L."/>
            <person name="Sadzewicz L."/>
            <person name="Vavikolanu K."/>
            <person name="Mehta A."/>
            <person name="Aluvathingal J."/>
            <person name="Nadendla S."/>
            <person name="Nandy P."/>
            <person name="Geyer C."/>
            <person name="Yan Y."/>
            <person name="Sichtig H."/>
        </authorList>
    </citation>
    <scope>NUCLEOTIDE SEQUENCE [LARGE SCALE GENOMIC DNA]</scope>
    <source>
        <strain evidence="3 4">FDAARGOS_661</strain>
    </source>
</reference>
<protein>
    <submittedName>
        <fullName evidence="3">Uncharacterized protein</fullName>
    </submittedName>
</protein>
<keyword evidence="2" id="KW-0732">Signal</keyword>
<evidence type="ECO:0000313" key="3">
    <source>
        <dbReference type="EMBL" id="QKQ29309.1"/>
    </source>
</evidence>
<dbReference type="AlphaFoldDB" id="A0A6N0I3Y9"/>
<dbReference type="Proteomes" id="UP000509636">
    <property type="component" value="Chromosome"/>
</dbReference>
<evidence type="ECO:0000256" key="1">
    <source>
        <dbReference type="SAM" id="MobiDB-lite"/>
    </source>
</evidence>
<sequence length="200" mass="22510">MWRYTPFKKSTKIVISLVFAIFFVLALTLPDSDSDEESNNSTQQHETKESNKVETPASNTKEDTKINNENNSINNNDSIVDNSEDQTIKLRNSVETELHLGKVEELGQFDTNTNILISVDNNLTENMTKKTINRAIAQTLIGINNANTGVKSANIGVKIGSTRVVSSKWNEDAIKNIEKYKNEIYDNPAQYADSFNKIYK</sequence>
<name>A0A6N0I3Y9_STAHO</name>
<dbReference type="RefSeq" id="WP_133944712.1">
    <property type="nucleotide sequence ID" value="NZ_CP093539.1"/>
</dbReference>
<feature type="signal peptide" evidence="2">
    <location>
        <begin position="1"/>
        <end position="26"/>
    </location>
</feature>